<sequence>MSGVAAVSIRNLSQAYGSHLTLKNISLDVAPHEVVALIGPSGCGKSTLLRTINLLEESLAGEILVHGEPVSGDAGRGGRDSVRRRVGMVFQQFNLFPHLTVLQNITLAPRKLGKLSRSEADAKARALLARFGLADKADEYPDRLSGGQQQRVAILRALATEPEVILLDEVTSALDPETVGEVLALIRELRELGLTLILATHELQFARTIADRIVFLSAGEIVEQGTPGQILDTPQHPRTRQFVASMIHPESAPSAIPSTKESIG</sequence>
<dbReference type="SUPFAM" id="SSF52540">
    <property type="entry name" value="P-loop containing nucleoside triphosphate hydrolases"/>
    <property type="match status" value="1"/>
</dbReference>
<dbReference type="GO" id="GO:0015424">
    <property type="term" value="F:ABC-type amino acid transporter activity"/>
    <property type="evidence" value="ECO:0007669"/>
    <property type="project" value="InterPro"/>
</dbReference>
<dbReference type="EMBL" id="RCUX01000003">
    <property type="protein sequence ID" value="RLP76872.1"/>
    <property type="molecule type" value="Genomic_DNA"/>
</dbReference>
<dbReference type="InterPro" id="IPR050086">
    <property type="entry name" value="MetN_ABC_transporter-like"/>
</dbReference>
<dbReference type="RefSeq" id="WP_121647682.1">
    <property type="nucleotide sequence ID" value="NZ_RCUX01000003.1"/>
</dbReference>
<name>A0A3L7ABW0_9MICO</name>
<dbReference type="GO" id="GO:0005886">
    <property type="term" value="C:plasma membrane"/>
    <property type="evidence" value="ECO:0007669"/>
    <property type="project" value="UniProtKB-SubCell"/>
</dbReference>
<dbReference type="PANTHER" id="PTHR43166">
    <property type="entry name" value="AMINO ACID IMPORT ATP-BINDING PROTEIN"/>
    <property type="match status" value="1"/>
</dbReference>
<evidence type="ECO:0000313" key="10">
    <source>
        <dbReference type="EMBL" id="RLP76872.1"/>
    </source>
</evidence>
<dbReference type="GO" id="GO:0016887">
    <property type="term" value="F:ATP hydrolysis activity"/>
    <property type="evidence" value="ECO:0007669"/>
    <property type="project" value="InterPro"/>
</dbReference>
<comment type="subcellular location">
    <subcellularLocation>
        <location evidence="1">Cell membrane</location>
        <topology evidence="1">Peripheral membrane protein</topology>
    </subcellularLocation>
</comment>
<comment type="similarity">
    <text evidence="2">Belongs to the ABC transporter superfamily.</text>
</comment>
<dbReference type="GO" id="GO:0005524">
    <property type="term" value="F:ATP binding"/>
    <property type="evidence" value="ECO:0007669"/>
    <property type="project" value="UniProtKB-KW"/>
</dbReference>
<evidence type="ECO:0000256" key="5">
    <source>
        <dbReference type="ARBA" id="ARBA00022741"/>
    </source>
</evidence>
<dbReference type="PANTHER" id="PTHR43166:SF9">
    <property type="entry name" value="GLUTAMATE_ASPARTATE IMPORT ATP-BINDING PROTEIN GLTL"/>
    <property type="match status" value="1"/>
</dbReference>
<evidence type="ECO:0000256" key="1">
    <source>
        <dbReference type="ARBA" id="ARBA00004202"/>
    </source>
</evidence>
<evidence type="ECO:0000256" key="6">
    <source>
        <dbReference type="ARBA" id="ARBA00022840"/>
    </source>
</evidence>
<dbReference type="InterPro" id="IPR003593">
    <property type="entry name" value="AAA+_ATPase"/>
</dbReference>
<feature type="domain" description="ABC transporter" evidence="9">
    <location>
        <begin position="7"/>
        <end position="243"/>
    </location>
</feature>
<accession>A0A3L7ABW0</accession>
<evidence type="ECO:0000259" key="9">
    <source>
        <dbReference type="PROSITE" id="PS50893"/>
    </source>
</evidence>
<keyword evidence="7" id="KW-0029">Amino-acid transport</keyword>
<evidence type="ECO:0000256" key="4">
    <source>
        <dbReference type="ARBA" id="ARBA00022475"/>
    </source>
</evidence>
<keyword evidence="6 10" id="KW-0067">ATP-binding</keyword>
<gene>
    <name evidence="10" type="ORF">D9V32_04355</name>
</gene>
<dbReference type="Gene3D" id="3.40.50.300">
    <property type="entry name" value="P-loop containing nucleotide triphosphate hydrolases"/>
    <property type="match status" value="1"/>
</dbReference>
<dbReference type="AlphaFoldDB" id="A0A3L7ABW0"/>
<dbReference type="PROSITE" id="PS50893">
    <property type="entry name" value="ABC_TRANSPORTER_2"/>
    <property type="match status" value="1"/>
</dbReference>
<dbReference type="InterPro" id="IPR027417">
    <property type="entry name" value="P-loop_NTPase"/>
</dbReference>
<keyword evidence="11" id="KW-1185">Reference proteome</keyword>
<evidence type="ECO:0000256" key="8">
    <source>
        <dbReference type="ARBA" id="ARBA00023136"/>
    </source>
</evidence>
<dbReference type="InterPro" id="IPR003439">
    <property type="entry name" value="ABC_transporter-like_ATP-bd"/>
</dbReference>
<evidence type="ECO:0000256" key="7">
    <source>
        <dbReference type="ARBA" id="ARBA00022970"/>
    </source>
</evidence>
<comment type="caution">
    <text evidence="10">The sequence shown here is derived from an EMBL/GenBank/DDBJ whole genome shotgun (WGS) entry which is preliminary data.</text>
</comment>
<dbReference type="Pfam" id="PF00005">
    <property type="entry name" value="ABC_tran"/>
    <property type="match status" value="1"/>
</dbReference>
<keyword evidence="8" id="KW-0472">Membrane</keyword>
<evidence type="ECO:0000256" key="3">
    <source>
        <dbReference type="ARBA" id="ARBA00022448"/>
    </source>
</evidence>
<dbReference type="InterPro" id="IPR030679">
    <property type="entry name" value="ABC_ATPase_HisP-typ"/>
</dbReference>
<dbReference type="OrthoDB" id="4075047at2"/>
<dbReference type="InterPro" id="IPR017871">
    <property type="entry name" value="ABC_transporter-like_CS"/>
</dbReference>
<proteinExistence type="inferred from homology"/>
<evidence type="ECO:0000256" key="2">
    <source>
        <dbReference type="ARBA" id="ARBA00005417"/>
    </source>
</evidence>
<dbReference type="SMART" id="SM00382">
    <property type="entry name" value="AAA"/>
    <property type="match status" value="1"/>
</dbReference>
<keyword evidence="4" id="KW-1003">Cell membrane</keyword>
<reference evidence="10 11" key="1">
    <citation type="submission" date="2018-10" db="EMBL/GenBank/DDBJ databases">
        <authorList>
            <person name="Li J."/>
        </authorList>
    </citation>
    <scope>NUCLEOTIDE SEQUENCE [LARGE SCALE GENOMIC DNA]</scope>
    <source>
        <strain evidence="10 11">IF 016277</strain>
    </source>
</reference>
<organism evidence="10 11">
    <name type="scientific">Mycetocola tolaasinivorans</name>
    <dbReference type="NCBI Taxonomy" id="76635"/>
    <lineage>
        <taxon>Bacteria</taxon>
        <taxon>Bacillati</taxon>
        <taxon>Actinomycetota</taxon>
        <taxon>Actinomycetes</taxon>
        <taxon>Micrococcales</taxon>
        <taxon>Microbacteriaceae</taxon>
        <taxon>Mycetocola</taxon>
    </lineage>
</organism>
<dbReference type="Proteomes" id="UP000272503">
    <property type="component" value="Unassembled WGS sequence"/>
</dbReference>
<evidence type="ECO:0000313" key="11">
    <source>
        <dbReference type="Proteomes" id="UP000272503"/>
    </source>
</evidence>
<keyword evidence="3" id="KW-0813">Transport</keyword>
<dbReference type="PIRSF" id="PIRSF039085">
    <property type="entry name" value="ABC_ATPase_HisP"/>
    <property type="match status" value="1"/>
</dbReference>
<keyword evidence="5" id="KW-0547">Nucleotide-binding</keyword>
<protein>
    <submittedName>
        <fullName evidence="10">Amino acid ABC transporter ATP-binding protein</fullName>
    </submittedName>
</protein>
<dbReference type="PROSITE" id="PS00211">
    <property type="entry name" value="ABC_TRANSPORTER_1"/>
    <property type="match status" value="1"/>
</dbReference>